<keyword evidence="3" id="KW-1185">Reference proteome</keyword>
<dbReference type="RefSeq" id="WP_097008026.1">
    <property type="nucleotide sequence ID" value="NZ_OBEJ01000001.1"/>
</dbReference>
<feature type="region of interest" description="Disordered" evidence="1">
    <location>
        <begin position="21"/>
        <end position="42"/>
    </location>
</feature>
<dbReference type="InterPro" id="IPR006311">
    <property type="entry name" value="TAT_signal"/>
</dbReference>
<protein>
    <submittedName>
        <fullName evidence="2">Uncharacterized protein</fullName>
    </submittedName>
</protein>
<feature type="compositionally biased region" description="Basic and acidic residues" evidence="1">
    <location>
        <begin position="21"/>
        <end position="34"/>
    </location>
</feature>
<proteinExistence type="predicted"/>
<sequence>MSKSTPPVDDETEQALREIVRDEMNEQSRSKETEESSGVSRRSVLSALGLTATSAAAGGLGTLAATDPAAAQSSYPNSLGTPDDPLEAIYVDQLFQNADNLDVNSINTEQATIGPLTGAVTSISWDRPEVLDATTTVEVPQDEPTPQDAFRKIPRRLAANHTIEIDETDDYSVEDWVVPPVQSADMFDNTEGGNSRLTITRQGSSGTLNPNSVFTIGGRGQGNTVHQYTHPVGTNPWDDENSVWAVYGGEGVKCFDCGIGGTSRGTGSVGVDVYGTTVKLEGTFDWGSDLVEIAGQTKQFGTLKTGDVNALGSVTGDAWVNVSGRIEHRRIGPSHGGDFAVDPQRTGGVVSPTVPTVTRGGDLVDAIYHRPDGDVEVRDATNNKRIQFFEAGGSGYNTVFYDGDGNKLARLTESGDLILDGAVTENGDP</sequence>
<gene>
    <name evidence="2" type="ORF">SAMN06269185_1072</name>
</gene>
<evidence type="ECO:0000256" key="1">
    <source>
        <dbReference type="SAM" id="MobiDB-lite"/>
    </source>
</evidence>
<dbReference type="AlphaFoldDB" id="A0A285NB59"/>
<reference evidence="2 3" key="1">
    <citation type="submission" date="2017-09" db="EMBL/GenBank/DDBJ databases">
        <authorList>
            <person name="Ehlers B."/>
            <person name="Leendertz F.H."/>
        </authorList>
    </citation>
    <scope>NUCLEOTIDE SEQUENCE [LARGE SCALE GENOMIC DNA]</scope>
    <source>
        <strain evidence="2 3">DSM 27208</strain>
    </source>
</reference>
<name>A0A285NB59_NATPI</name>
<dbReference type="Proteomes" id="UP000219453">
    <property type="component" value="Unassembled WGS sequence"/>
</dbReference>
<dbReference type="EMBL" id="OBEJ01000001">
    <property type="protein sequence ID" value="SNZ06167.1"/>
    <property type="molecule type" value="Genomic_DNA"/>
</dbReference>
<accession>A0A285NB59</accession>
<evidence type="ECO:0000313" key="2">
    <source>
        <dbReference type="EMBL" id="SNZ06167.1"/>
    </source>
</evidence>
<organism evidence="2 3">
    <name type="scientific">Natronoarchaeum philippinense</name>
    <dbReference type="NCBI Taxonomy" id="558529"/>
    <lineage>
        <taxon>Archaea</taxon>
        <taxon>Methanobacteriati</taxon>
        <taxon>Methanobacteriota</taxon>
        <taxon>Stenosarchaea group</taxon>
        <taxon>Halobacteria</taxon>
        <taxon>Halobacteriales</taxon>
        <taxon>Natronoarchaeaceae</taxon>
    </lineage>
</organism>
<dbReference type="PROSITE" id="PS51318">
    <property type="entry name" value="TAT"/>
    <property type="match status" value="1"/>
</dbReference>
<evidence type="ECO:0000313" key="3">
    <source>
        <dbReference type="Proteomes" id="UP000219453"/>
    </source>
</evidence>